<keyword evidence="1" id="KW-0732">Signal</keyword>
<gene>
    <name evidence="2" type="ORF">I596_1825</name>
</gene>
<dbReference type="KEGG" id="dko:I596_1825"/>
<evidence type="ECO:0000313" key="2">
    <source>
        <dbReference type="EMBL" id="ANB17848.1"/>
    </source>
</evidence>
<accession>A0A160DTW1</accession>
<evidence type="ECO:0008006" key="4">
    <source>
        <dbReference type="Google" id="ProtNLM"/>
    </source>
</evidence>
<feature type="chain" id="PRO_5007813141" description="Secreted protein" evidence="1">
    <location>
        <begin position="28"/>
        <end position="157"/>
    </location>
</feature>
<keyword evidence="3" id="KW-1185">Reference proteome</keyword>
<dbReference type="Proteomes" id="UP000076830">
    <property type="component" value="Chromosome"/>
</dbReference>
<dbReference type="AlphaFoldDB" id="A0A160DTW1"/>
<protein>
    <recommendedName>
        <fullName evidence="4">Secreted protein</fullName>
    </recommendedName>
</protein>
<reference evidence="2 3" key="1">
    <citation type="submission" date="2016-04" db="EMBL/GenBank/DDBJ databases">
        <title>Complete genome sequence of Dokdonella koreensis DS-123T.</title>
        <authorList>
            <person name="Kim J.F."/>
            <person name="Lee H."/>
            <person name="Kwak M.-J."/>
        </authorList>
    </citation>
    <scope>NUCLEOTIDE SEQUENCE [LARGE SCALE GENOMIC DNA]</scope>
    <source>
        <strain evidence="2 3">DS-123</strain>
    </source>
</reference>
<name>A0A160DTW1_9GAMM</name>
<organism evidence="2 3">
    <name type="scientific">Dokdonella koreensis DS-123</name>
    <dbReference type="NCBI Taxonomy" id="1300342"/>
    <lineage>
        <taxon>Bacteria</taxon>
        <taxon>Pseudomonadati</taxon>
        <taxon>Pseudomonadota</taxon>
        <taxon>Gammaproteobacteria</taxon>
        <taxon>Lysobacterales</taxon>
        <taxon>Rhodanobacteraceae</taxon>
        <taxon>Dokdonella</taxon>
    </lineage>
</organism>
<sequence length="157" mass="16726">MEPFAMKPLAPIAALWALAAAALPAAAHEEPYSTTWCSGGQVTELGTFQIPGQVLSNFRQSPACAYEIHNRDCGVFDDDYHAARSYSAAYCVLLASNLQQDTGAVSIIPVVTGPASFLDDDHHHSYQASSGLSGVCLVCRRPLGLPTLPTQPNNPVR</sequence>
<feature type="signal peptide" evidence="1">
    <location>
        <begin position="1"/>
        <end position="27"/>
    </location>
</feature>
<dbReference type="EMBL" id="CP015249">
    <property type="protein sequence ID" value="ANB17848.1"/>
    <property type="molecule type" value="Genomic_DNA"/>
</dbReference>
<proteinExistence type="predicted"/>
<evidence type="ECO:0000313" key="3">
    <source>
        <dbReference type="Proteomes" id="UP000076830"/>
    </source>
</evidence>
<evidence type="ECO:0000256" key="1">
    <source>
        <dbReference type="SAM" id="SignalP"/>
    </source>
</evidence>